<dbReference type="EMBL" id="BTGU01000921">
    <property type="protein sequence ID" value="GMN69740.1"/>
    <property type="molecule type" value="Genomic_DNA"/>
</dbReference>
<proteinExistence type="predicted"/>
<feature type="domain" description="Thiaminase-2/PQQC" evidence="1">
    <location>
        <begin position="163"/>
        <end position="248"/>
    </location>
</feature>
<evidence type="ECO:0000313" key="2">
    <source>
        <dbReference type="EMBL" id="GMN69740.1"/>
    </source>
</evidence>
<dbReference type="SUPFAM" id="SSF48613">
    <property type="entry name" value="Heme oxygenase-like"/>
    <property type="match status" value="1"/>
</dbReference>
<dbReference type="CDD" id="cd19368">
    <property type="entry name" value="TenA_C_AtTH2-like"/>
    <property type="match status" value="1"/>
</dbReference>
<gene>
    <name evidence="2" type="ORF">TIFTF001_038781</name>
</gene>
<evidence type="ECO:0000313" key="3">
    <source>
        <dbReference type="Proteomes" id="UP001187192"/>
    </source>
</evidence>
<keyword evidence="3" id="KW-1185">Reference proteome</keyword>
<dbReference type="AlphaFoldDB" id="A0AA88JDE5"/>
<dbReference type="Pfam" id="PF03070">
    <property type="entry name" value="TENA_THI-4"/>
    <property type="match status" value="1"/>
</dbReference>
<comment type="caution">
    <text evidence="2">The sequence shown here is derived from an EMBL/GenBank/DDBJ whole genome shotgun (WGS) entry which is preliminary data.</text>
</comment>
<dbReference type="InterPro" id="IPR004305">
    <property type="entry name" value="Thiaminase-2/PQQC"/>
</dbReference>
<dbReference type="GO" id="GO:0005829">
    <property type="term" value="C:cytosol"/>
    <property type="evidence" value="ECO:0007669"/>
    <property type="project" value="TreeGrafter"/>
</dbReference>
<reference evidence="2" key="1">
    <citation type="submission" date="2023-07" db="EMBL/GenBank/DDBJ databases">
        <title>draft genome sequence of fig (Ficus carica).</title>
        <authorList>
            <person name="Takahashi T."/>
            <person name="Nishimura K."/>
        </authorList>
    </citation>
    <scope>NUCLEOTIDE SEQUENCE</scope>
</reference>
<evidence type="ECO:0000259" key="1">
    <source>
        <dbReference type="Pfam" id="PF03070"/>
    </source>
</evidence>
<dbReference type="GO" id="GO:0006772">
    <property type="term" value="P:thiamine metabolic process"/>
    <property type="evidence" value="ECO:0007669"/>
    <property type="project" value="UniProtKB-ARBA"/>
</dbReference>
<dbReference type="PANTHER" id="PTHR43198:SF9">
    <property type="entry name" value="AMINOPYRIMIDINE AMINOHYDROLASE, MITOCHONDRIAL ISOFORM X1-RELATED"/>
    <property type="match status" value="1"/>
</dbReference>
<dbReference type="Gene3D" id="1.20.910.10">
    <property type="entry name" value="Heme oxygenase-like"/>
    <property type="match status" value="1"/>
</dbReference>
<dbReference type="InterPro" id="IPR036412">
    <property type="entry name" value="HAD-like_sf"/>
</dbReference>
<name>A0AA88JDE5_FICCA</name>
<accession>A0AA88JDE5</accession>
<protein>
    <recommendedName>
        <fullName evidence="1">Thiaminase-2/PQQC domain-containing protein</fullName>
    </recommendedName>
</protein>
<organism evidence="2 3">
    <name type="scientific">Ficus carica</name>
    <name type="common">Common fig</name>
    <dbReference type="NCBI Taxonomy" id="3494"/>
    <lineage>
        <taxon>Eukaryota</taxon>
        <taxon>Viridiplantae</taxon>
        <taxon>Streptophyta</taxon>
        <taxon>Embryophyta</taxon>
        <taxon>Tracheophyta</taxon>
        <taxon>Spermatophyta</taxon>
        <taxon>Magnoliopsida</taxon>
        <taxon>eudicotyledons</taxon>
        <taxon>Gunneridae</taxon>
        <taxon>Pentapetalae</taxon>
        <taxon>rosids</taxon>
        <taxon>fabids</taxon>
        <taxon>Rosales</taxon>
        <taxon>Moraceae</taxon>
        <taxon>Ficeae</taxon>
        <taxon>Ficus</taxon>
    </lineage>
</organism>
<sequence>MAKEGISIRCWNKFKVESVFARFSPFFVSLAAGTLDAESFSRCISQDAHFLNSFAQAFELAADCAKENDTKRAIGGLRISAFQKLEMNAMFVRLCLFWVIFDLMNERRAKQAWGVEDSNDRISDATAKYRDFLLVIASGKVEDAQFPIKIATPFKKTKVAVYTLGAIAPCMRLYAYVYHEIRALQDPPDASHIYKKWINNYASRDFLALTMETEDLLDKLSARMTEQELDEIENLYRQALKLQVEFFATQPVSQQTLVPLSRAQELGNQKLTIFCDFDLTCSVTNSSTALADMTFSNSQPMKNTWDHLRTQHVEEVKKFLDYVNFGAPPLPGKEYDYAGLRHTLELVSEAEEKASERMENSGLLQGLTLERVKFVGKQIVLQDGCRSELIRSAFSSDLDVLNVHSNELTYVTTGEIFKTVQSPMEKLQSFIDVRWGPKSEREHLTVCIGSDVGDFLCLLEADIGIVINASARMRKLAFQFGVKLIPLFPTLVKKQKEIVTDSSFNWKSVLGILFMVSSWAEIEAFIFGL</sequence>
<dbReference type="SUPFAM" id="SSF56784">
    <property type="entry name" value="HAD-like"/>
    <property type="match status" value="1"/>
</dbReference>
<dbReference type="InterPro" id="IPR050967">
    <property type="entry name" value="Thiamine_Salvage_TenA"/>
</dbReference>
<dbReference type="PANTHER" id="PTHR43198">
    <property type="entry name" value="BIFUNCTIONAL TH2 PROTEIN"/>
    <property type="match status" value="1"/>
</dbReference>
<dbReference type="InterPro" id="IPR016084">
    <property type="entry name" value="Haem_Oase-like_multi-hlx"/>
</dbReference>
<dbReference type="Proteomes" id="UP001187192">
    <property type="component" value="Unassembled WGS sequence"/>
</dbReference>